<keyword evidence="4" id="KW-1003">Cell membrane</keyword>
<dbReference type="SMART" id="SM00304">
    <property type="entry name" value="HAMP"/>
    <property type="match status" value="1"/>
</dbReference>
<evidence type="ECO:0000256" key="11">
    <source>
        <dbReference type="ARBA" id="ARBA00022989"/>
    </source>
</evidence>
<evidence type="ECO:0000256" key="7">
    <source>
        <dbReference type="ARBA" id="ARBA00022692"/>
    </source>
</evidence>
<keyword evidence="12" id="KW-0902">Two-component regulatory system</keyword>
<dbReference type="PROSITE" id="PS50109">
    <property type="entry name" value="HIS_KIN"/>
    <property type="match status" value="1"/>
</dbReference>
<proteinExistence type="predicted"/>
<dbReference type="InterPro" id="IPR004358">
    <property type="entry name" value="Sig_transdc_His_kin-like_C"/>
</dbReference>
<dbReference type="PROSITE" id="PS50885">
    <property type="entry name" value="HAMP"/>
    <property type="match status" value="1"/>
</dbReference>
<dbReference type="InterPro" id="IPR036097">
    <property type="entry name" value="HisK_dim/P_sf"/>
</dbReference>
<dbReference type="GO" id="GO:0005886">
    <property type="term" value="C:plasma membrane"/>
    <property type="evidence" value="ECO:0007669"/>
    <property type="project" value="UniProtKB-SubCell"/>
</dbReference>
<keyword evidence="10" id="KW-0067">ATP-binding</keyword>
<dbReference type="FunFam" id="1.10.287.130:FF:000073">
    <property type="entry name" value="Two-component sensor histidine kinase"/>
    <property type="match status" value="1"/>
</dbReference>
<dbReference type="SUPFAM" id="SSF158472">
    <property type="entry name" value="HAMP domain-like"/>
    <property type="match status" value="1"/>
</dbReference>
<dbReference type="OrthoDB" id="9780718at2"/>
<dbReference type="InterPro" id="IPR003594">
    <property type="entry name" value="HATPase_dom"/>
</dbReference>
<dbReference type="InterPro" id="IPR005467">
    <property type="entry name" value="His_kinase_dom"/>
</dbReference>
<dbReference type="Pfam" id="PF00512">
    <property type="entry name" value="HisKA"/>
    <property type="match status" value="1"/>
</dbReference>
<dbReference type="Proteomes" id="UP000448867">
    <property type="component" value="Unassembled WGS sequence"/>
</dbReference>
<dbReference type="SMART" id="SM00388">
    <property type="entry name" value="HisKA"/>
    <property type="match status" value="1"/>
</dbReference>
<dbReference type="InterPro" id="IPR050398">
    <property type="entry name" value="HssS/ArlS-like"/>
</dbReference>
<dbReference type="AlphaFoldDB" id="A0A7X2IYN2"/>
<dbReference type="EMBL" id="WKKI01000010">
    <property type="protein sequence ID" value="MRX72059.1"/>
    <property type="molecule type" value="Genomic_DNA"/>
</dbReference>
<dbReference type="CDD" id="cd00082">
    <property type="entry name" value="HisKA"/>
    <property type="match status" value="1"/>
</dbReference>
<evidence type="ECO:0000259" key="16">
    <source>
        <dbReference type="PROSITE" id="PS50885"/>
    </source>
</evidence>
<comment type="caution">
    <text evidence="17">The sequence shown here is derived from an EMBL/GenBank/DDBJ whole genome shotgun (WGS) entry which is preliminary data.</text>
</comment>
<feature type="transmembrane region" description="Helical" evidence="14">
    <location>
        <begin position="6"/>
        <end position="29"/>
    </location>
</feature>
<comment type="catalytic activity">
    <reaction evidence="1">
        <text>ATP + protein L-histidine = ADP + protein N-phospho-L-histidine.</text>
        <dbReference type="EC" id="2.7.13.3"/>
    </reaction>
</comment>
<dbReference type="PANTHER" id="PTHR45528">
    <property type="entry name" value="SENSOR HISTIDINE KINASE CPXA"/>
    <property type="match status" value="1"/>
</dbReference>
<keyword evidence="7 14" id="KW-0812">Transmembrane</keyword>
<dbReference type="InterPro" id="IPR036890">
    <property type="entry name" value="HATPase_C_sf"/>
</dbReference>
<evidence type="ECO:0000256" key="12">
    <source>
        <dbReference type="ARBA" id="ARBA00023012"/>
    </source>
</evidence>
<dbReference type="InterPro" id="IPR003661">
    <property type="entry name" value="HisK_dim/P_dom"/>
</dbReference>
<evidence type="ECO:0000256" key="9">
    <source>
        <dbReference type="ARBA" id="ARBA00022777"/>
    </source>
</evidence>
<keyword evidence="9" id="KW-0418">Kinase</keyword>
<keyword evidence="13 14" id="KW-0472">Membrane</keyword>
<dbReference type="Pfam" id="PF00672">
    <property type="entry name" value="HAMP"/>
    <property type="match status" value="1"/>
</dbReference>
<evidence type="ECO:0000256" key="6">
    <source>
        <dbReference type="ARBA" id="ARBA00022679"/>
    </source>
</evidence>
<dbReference type="SUPFAM" id="SSF47384">
    <property type="entry name" value="Homodimeric domain of signal transducing histidine kinase"/>
    <property type="match status" value="1"/>
</dbReference>
<feature type="domain" description="Histidine kinase" evidence="15">
    <location>
        <begin position="240"/>
        <end position="444"/>
    </location>
</feature>
<evidence type="ECO:0000259" key="15">
    <source>
        <dbReference type="PROSITE" id="PS50109"/>
    </source>
</evidence>
<evidence type="ECO:0000256" key="4">
    <source>
        <dbReference type="ARBA" id="ARBA00022475"/>
    </source>
</evidence>
<dbReference type="SMART" id="SM00387">
    <property type="entry name" value="HATPase_c"/>
    <property type="match status" value="1"/>
</dbReference>
<protein>
    <recommendedName>
        <fullName evidence="3">histidine kinase</fullName>
        <ecNumber evidence="3">2.7.13.3</ecNumber>
    </recommendedName>
</protein>
<dbReference type="Gene3D" id="6.10.340.10">
    <property type="match status" value="1"/>
</dbReference>
<evidence type="ECO:0000256" key="13">
    <source>
        <dbReference type="ARBA" id="ARBA00023136"/>
    </source>
</evidence>
<dbReference type="EC" id="2.7.13.3" evidence="3"/>
<keyword evidence="6" id="KW-0808">Transferase</keyword>
<dbReference type="Gene3D" id="3.30.565.10">
    <property type="entry name" value="Histidine kinase-like ATPase, C-terminal domain"/>
    <property type="match status" value="1"/>
</dbReference>
<gene>
    <name evidence="17" type="ORF">GJU40_07720</name>
</gene>
<reference evidence="17 18" key="1">
    <citation type="submission" date="2019-11" db="EMBL/GenBank/DDBJ databases">
        <title>Bacillus lacus genome.</title>
        <authorList>
            <person name="Allen C.J."/>
            <person name="Newman J.D."/>
        </authorList>
    </citation>
    <scope>NUCLEOTIDE SEQUENCE [LARGE SCALE GENOMIC DNA]</scope>
    <source>
        <strain evidence="17 18">KCTC 33946</strain>
    </source>
</reference>
<evidence type="ECO:0000256" key="3">
    <source>
        <dbReference type="ARBA" id="ARBA00012438"/>
    </source>
</evidence>
<dbReference type="PANTHER" id="PTHR45528:SF1">
    <property type="entry name" value="SENSOR HISTIDINE KINASE CPXA"/>
    <property type="match status" value="1"/>
</dbReference>
<dbReference type="GO" id="GO:0000155">
    <property type="term" value="F:phosphorelay sensor kinase activity"/>
    <property type="evidence" value="ECO:0007669"/>
    <property type="project" value="InterPro"/>
</dbReference>
<evidence type="ECO:0000256" key="8">
    <source>
        <dbReference type="ARBA" id="ARBA00022741"/>
    </source>
</evidence>
<dbReference type="RefSeq" id="WP_154307193.1">
    <property type="nucleotide sequence ID" value="NZ_WKKI01000010.1"/>
</dbReference>
<dbReference type="SUPFAM" id="SSF55874">
    <property type="entry name" value="ATPase domain of HSP90 chaperone/DNA topoisomerase II/histidine kinase"/>
    <property type="match status" value="1"/>
</dbReference>
<dbReference type="Pfam" id="PF02518">
    <property type="entry name" value="HATPase_c"/>
    <property type="match status" value="1"/>
</dbReference>
<keyword evidence="5" id="KW-0597">Phosphoprotein</keyword>
<evidence type="ECO:0000256" key="1">
    <source>
        <dbReference type="ARBA" id="ARBA00000085"/>
    </source>
</evidence>
<dbReference type="Gene3D" id="1.10.287.130">
    <property type="match status" value="1"/>
</dbReference>
<evidence type="ECO:0000256" key="14">
    <source>
        <dbReference type="SAM" id="Phobius"/>
    </source>
</evidence>
<keyword evidence="8" id="KW-0547">Nucleotide-binding</keyword>
<sequence length="447" mass="51121">MKNKSLALQIWAVISGILLMISILLLVLFPSTLRSFFTESLYNSIENEQAVLTSGTLEDNPYAERIKPQLYDKAVQHIILPEDPSLSFYTRLLPPAFLRETQLLAISQESLNSRYSEKLEGETLYFIIKKISVNGEPSFLLSYAWDSYRNDLVFTLFKQLLIVMAIVFLLSWIPSLWLAKYLSRPLVALETHVNRISQQDWHEPVSLDRSDEIGKLAASIEDMRRKLVKKDESQRALLQNISHDLKTPVMVIRGYASSVSDGIFPKGDLESTMNVIEMESERLEKKIRNLLYLTKLDYLAEKPVADSKIDLAKTVYEVTDKVRWLRPELEWNTSIEPAVVYGDEELWTKLLENMLENQIRYAQQEVTISLASGEKNILSIENDGPPIHEELIPQLFEPFRKGSDGEFGIGLSIVKRIADIYGADITVSNLPHGVMFQFSIPLVKEHK</sequence>
<evidence type="ECO:0000313" key="17">
    <source>
        <dbReference type="EMBL" id="MRX72059.1"/>
    </source>
</evidence>
<evidence type="ECO:0000256" key="10">
    <source>
        <dbReference type="ARBA" id="ARBA00022840"/>
    </source>
</evidence>
<feature type="transmembrane region" description="Helical" evidence="14">
    <location>
        <begin position="160"/>
        <end position="179"/>
    </location>
</feature>
<dbReference type="InterPro" id="IPR003660">
    <property type="entry name" value="HAMP_dom"/>
</dbReference>
<keyword evidence="18" id="KW-1185">Reference proteome</keyword>
<dbReference type="PRINTS" id="PR00344">
    <property type="entry name" value="BCTRLSENSOR"/>
</dbReference>
<keyword evidence="11 14" id="KW-1133">Transmembrane helix</keyword>
<organism evidence="17 18">
    <name type="scientific">Metabacillus lacus</name>
    <dbReference type="NCBI Taxonomy" id="1983721"/>
    <lineage>
        <taxon>Bacteria</taxon>
        <taxon>Bacillati</taxon>
        <taxon>Bacillota</taxon>
        <taxon>Bacilli</taxon>
        <taxon>Bacillales</taxon>
        <taxon>Bacillaceae</taxon>
        <taxon>Metabacillus</taxon>
    </lineage>
</organism>
<evidence type="ECO:0000313" key="18">
    <source>
        <dbReference type="Proteomes" id="UP000448867"/>
    </source>
</evidence>
<evidence type="ECO:0000256" key="2">
    <source>
        <dbReference type="ARBA" id="ARBA00004651"/>
    </source>
</evidence>
<dbReference type="GO" id="GO:0005524">
    <property type="term" value="F:ATP binding"/>
    <property type="evidence" value="ECO:0007669"/>
    <property type="project" value="UniProtKB-KW"/>
</dbReference>
<name>A0A7X2IYN2_9BACI</name>
<evidence type="ECO:0000256" key="5">
    <source>
        <dbReference type="ARBA" id="ARBA00022553"/>
    </source>
</evidence>
<dbReference type="CDD" id="cd06225">
    <property type="entry name" value="HAMP"/>
    <property type="match status" value="1"/>
</dbReference>
<accession>A0A7X2IYN2</accession>
<feature type="domain" description="HAMP" evidence="16">
    <location>
        <begin position="180"/>
        <end position="232"/>
    </location>
</feature>
<comment type="subcellular location">
    <subcellularLocation>
        <location evidence="2">Cell membrane</location>
        <topology evidence="2">Multi-pass membrane protein</topology>
    </subcellularLocation>
</comment>